<dbReference type="PRINTS" id="PR00080">
    <property type="entry name" value="SDRFAMILY"/>
</dbReference>
<sequence length="245" mass="27433">MIATGNTILITGGSSGIGFALAKRFLDLDNKVIITGRNKEKLQRIKALYPTIECFSGDLADKNSLDELVFFIEQNHSDLNVLVNNAAVQYNYQFSEEQNLTYKVDYEISINLMAPIKLTALMLPLLLRNKNSAVINVGSGLFIAPKKSAPVYCATKSAIHSFSKTLRYQLEETNIKVFEIVPALIDTPMTEGRGKSKLTPEQLVDEFMCNFKADKFESYIGKTKLLRLINRLSPKLSDRIMKNGL</sequence>
<dbReference type="GO" id="GO:0016491">
    <property type="term" value="F:oxidoreductase activity"/>
    <property type="evidence" value="ECO:0007669"/>
    <property type="project" value="UniProtKB-KW"/>
</dbReference>
<organism evidence="5 6">
    <name type="scientific">Flagellimonas taeanensis</name>
    <dbReference type="NCBI Taxonomy" id="1005926"/>
    <lineage>
        <taxon>Bacteria</taxon>
        <taxon>Pseudomonadati</taxon>
        <taxon>Bacteroidota</taxon>
        <taxon>Flavobacteriia</taxon>
        <taxon>Flavobacteriales</taxon>
        <taxon>Flavobacteriaceae</taxon>
        <taxon>Flagellimonas</taxon>
    </lineage>
</organism>
<evidence type="ECO:0000256" key="3">
    <source>
        <dbReference type="RuleBase" id="RU000363"/>
    </source>
</evidence>
<evidence type="ECO:0000256" key="1">
    <source>
        <dbReference type="ARBA" id="ARBA00006484"/>
    </source>
</evidence>
<keyword evidence="7" id="KW-1185">Reference proteome</keyword>
<name>A0A1M6X046_9FLAO</name>
<dbReference type="RefSeq" id="WP_072880081.1">
    <property type="nucleotide sequence ID" value="NZ_FOKU01000004.1"/>
</dbReference>
<dbReference type="Gene3D" id="3.40.50.720">
    <property type="entry name" value="NAD(P)-binding Rossmann-like Domain"/>
    <property type="match status" value="1"/>
</dbReference>
<evidence type="ECO:0000313" key="5">
    <source>
        <dbReference type="EMBL" id="SHK99261.1"/>
    </source>
</evidence>
<evidence type="ECO:0000313" key="7">
    <source>
        <dbReference type="Proteomes" id="UP000198940"/>
    </source>
</evidence>
<reference evidence="5 6" key="1">
    <citation type="submission" date="2016-11" db="EMBL/GenBank/DDBJ databases">
        <authorList>
            <person name="Varghese N."/>
            <person name="Submissions S."/>
        </authorList>
    </citation>
    <scope>NUCLEOTIDE SEQUENCE [LARGE SCALE GENOMIC DNA]</scope>
    <source>
        <strain evidence="5 6">CGMCC 1.12174</strain>
        <strain evidence="4 7">DSM 26351</strain>
    </source>
</reference>
<dbReference type="Proteomes" id="UP000198940">
    <property type="component" value="Unassembled WGS sequence"/>
</dbReference>
<dbReference type="EMBL" id="FRAT01000006">
    <property type="protein sequence ID" value="SHK99261.1"/>
    <property type="molecule type" value="Genomic_DNA"/>
</dbReference>
<dbReference type="InterPro" id="IPR002347">
    <property type="entry name" value="SDR_fam"/>
</dbReference>
<gene>
    <name evidence="4" type="ORF">SAMN04487891_104217</name>
    <name evidence="5" type="ORF">SAMN05216293_2383</name>
</gene>
<protein>
    <submittedName>
        <fullName evidence="5">Uncharacterized oxidoreductase</fullName>
    </submittedName>
</protein>
<comment type="similarity">
    <text evidence="1 3">Belongs to the short-chain dehydrogenases/reductases (SDR) family.</text>
</comment>
<dbReference type="PANTHER" id="PTHR44196:SF1">
    <property type="entry name" value="DEHYDROGENASE_REDUCTASE SDR FAMILY MEMBER 7B"/>
    <property type="match status" value="1"/>
</dbReference>
<evidence type="ECO:0000313" key="6">
    <source>
        <dbReference type="Proteomes" id="UP000184031"/>
    </source>
</evidence>
<keyword evidence="2" id="KW-0560">Oxidoreductase</keyword>
<dbReference type="SUPFAM" id="SSF51735">
    <property type="entry name" value="NAD(P)-binding Rossmann-fold domains"/>
    <property type="match status" value="1"/>
</dbReference>
<proteinExistence type="inferred from homology"/>
<dbReference type="InterPro" id="IPR036291">
    <property type="entry name" value="NAD(P)-bd_dom_sf"/>
</dbReference>
<dbReference type="PROSITE" id="PS00061">
    <property type="entry name" value="ADH_SHORT"/>
    <property type="match status" value="1"/>
</dbReference>
<accession>A0A1M6X046</accession>
<comment type="caution">
    <text evidence="5">The sequence shown here is derived from an EMBL/GenBank/DDBJ whole genome shotgun (WGS) entry which is preliminary data.</text>
</comment>
<evidence type="ECO:0000313" key="4">
    <source>
        <dbReference type="EMBL" id="SFB99021.1"/>
    </source>
</evidence>
<dbReference type="InterPro" id="IPR020904">
    <property type="entry name" value="Sc_DH/Rdtase_CS"/>
</dbReference>
<dbReference type="STRING" id="1055723.SAMN05216293_2383"/>
<dbReference type="PANTHER" id="PTHR44196">
    <property type="entry name" value="DEHYDROGENASE/REDUCTASE SDR FAMILY MEMBER 7B"/>
    <property type="match status" value="1"/>
</dbReference>
<evidence type="ECO:0000256" key="2">
    <source>
        <dbReference type="ARBA" id="ARBA00023002"/>
    </source>
</evidence>
<dbReference type="GO" id="GO:0016020">
    <property type="term" value="C:membrane"/>
    <property type="evidence" value="ECO:0007669"/>
    <property type="project" value="TreeGrafter"/>
</dbReference>
<dbReference type="Pfam" id="PF00106">
    <property type="entry name" value="adh_short"/>
    <property type="match status" value="1"/>
</dbReference>
<dbReference type="Proteomes" id="UP000184031">
    <property type="component" value="Unassembled WGS sequence"/>
</dbReference>
<dbReference type="OrthoDB" id="9810734at2"/>
<dbReference type="PRINTS" id="PR00081">
    <property type="entry name" value="GDHRDH"/>
</dbReference>
<dbReference type="AlphaFoldDB" id="A0A1M6X046"/>
<dbReference type="EMBL" id="FOKU01000004">
    <property type="protein sequence ID" value="SFB99021.1"/>
    <property type="molecule type" value="Genomic_DNA"/>
</dbReference>